<dbReference type="InterPro" id="IPR016137">
    <property type="entry name" value="RGS"/>
</dbReference>
<dbReference type="InterPro" id="IPR043581">
    <property type="entry name" value="Axin-like"/>
</dbReference>
<comment type="subcellular location">
    <subcellularLocation>
        <location evidence="1">Cytoplasm</location>
    </subcellularLocation>
</comment>
<dbReference type="SUPFAM" id="SSF48097">
    <property type="entry name" value="Regulator of G-protein signaling, RGS"/>
    <property type="match status" value="1"/>
</dbReference>
<dbReference type="InterPro" id="IPR036305">
    <property type="entry name" value="RGS_sf"/>
</dbReference>
<feature type="compositionally biased region" description="Low complexity" evidence="3">
    <location>
        <begin position="354"/>
        <end position="363"/>
    </location>
</feature>
<feature type="region of interest" description="Disordered" evidence="3">
    <location>
        <begin position="345"/>
        <end position="369"/>
    </location>
</feature>
<evidence type="ECO:0000313" key="5">
    <source>
        <dbReference type="EMBL" id="KAJ7362002.1"/>
    </source>
</evidence>
<keyword evidence="2" id="KW-0963">Cytoplasm</keyword>
<dbReference type="Proteomes" id="UP001163046">
    <property type="component" value="Unassembled WGS sequence"/>
</dbReference>
<dbReference type="GO" id="GO:0060090">
    <property type="term" value="F:molecular adaptor activity"/>
    <property type="evidence" value="ECO:0007669"/>
    <property type="project" value="TreeGrafter"/>
</dbReference>
<dbReference type="EMBL" id="MU827307">
    <property type="protein sequence ID" value="KAJ7362002.1"/>
    <property type="molecule type" value="Genomic_DNA"/>
</dbReference>
<feature type="region of interest" description="Disordered" evidence="3">
    <location>
        <begin position="168"/>
        <end position="187"/>
    </location>
</feature>
<feature type="domain" description="RGS" evidence="4">
    <location>
        <begin position="1"/>
        <end position="74"/>
    </location>
</feature>
<organism evidence="5 6">
    <name type="scientific">Desmophyllum pertusum</name>
    <dbReference type="NCBI Taxonomy" id="174260"/>
    <lineage>
        <taxon>Eukaryota</taxon>
        <taxon>Metazoa</taxon>
        <taxon>Cnidaria</taxon>
        <taxon>Anthozoa</taxon>
        <taxon>Hexacorallia</taxon>
        <taxon>Scleractinia</taxon>
        <taxon>Caryophylliina</taxon>
        <taxon>Caryophylliidae</taxon>
        <taxon>Desmophyllum</taxon>
    </lineage>
</organism>
<feature type="compositionally biased region" description="Polar residues" evidence="3">
    <location>
        <begin position="175"/>
        <end position="187"/>
    </location>
</feature>
<evidence type="ECO:0000313" key="6">
    <source>
        <dbReference type="Proteomes" id="UP001163046"/>
    </source>
</evidence>
<dbReference type="OrthoDB" id="10007451at2759"/>
<dbReference type="GO" id="GO:0005886">
    <property type="term" value="C:plasma membrane"/>
    <property type="evidence" value="ECO:0007669"/>
    <property type="project" value="TreeGrafter"/>
</dbReference>
<dbReference type="Pfam" id="PF00615">
    <property type="entry name" value="RGS"/>
    <property type="match status" value="1"/>
</dbReference>
<protein>
    <submittedName>
        <fullName evidence="5">Axin-1</fullName>
    </submittedName>
</protein>
<evidence type="ECO:0000256" key="2">
    <source>
        <dbReference type="ARBA" id="ARBA00022490"/>
    </source>
</evidence>
<dbReference type="GO" id="GO:0030877">
    <property type="term" value="C:beta-catenin destruction complex"/>
    <property type="evidence" value="ECO:0007669"/>
    <property type="project" value="TreeGrafter"/>
</dbReference>
<dbReference type="GO" id="GO:0090090">
    <property type="term" value="P:negative regulation of canonical Wnt signaling pathway"/>
    <property type="evidence" value="ECO:0007669"/>
    <property type="project" value="InterPro"/>
</dbReference>
<dbReference type="PROSITE" id="PS50132">
    <property type="entry name" value="RGS"/>
    <property type="match status" value="1"/>
</dbReference>
<dbReference type="PANTHER" id="PTHR46102">
    <property type="entry name" value="AXIN"/>
    <property type="match status" value="1"/>
</dbReference>
<feature type="compositionally biased region" description="Basic residues" evidence="3">
    <location>
        <begin position="206"/>
        <end position="219"/>
    </location>
</feature>
<reference evidence="5" key="1">
    <citation type="submission" date="2023-01" db="EMBL/GenBank/DDBJ databases">
        <title>Genome assembly of the deep-sea coral Lophelia pertusa.</title>
        <authorList>
            <person name="Herrera S."/>
            <person name="Cordes E."/>
        </authorList>
    </citation>
    <scope>NUCLEOTIDE SEQUENCE</scope>
    <source>
        <strain evidence="5">USNM1676648</strain>
        <tissue evidence="5">Polyp</tissue>
    </source>
</reference>
<gene>
    <name evidence="5" type="primary">AXIN1_2</name>
    <name evidence="5" type="ORF">OS493_013088</name>
</gene>
<feature type="region of interest" description="Disordered" evidence="3">
    <location>
        <begin position="193"/>
        <end position="226"/>
    </location>
</feature>
<dbReference type="GO" id="GO:0048468">
    <property type="term" value="P:cell development"/>
    <property type="evidence" value="ECO:0007669"/>
    <property type="project" value="TreeGrafter"/>
</dbReference>
<dbReference type="GO" id="GO:0005634">
    <property type="term" value="C:nucleus"/>
    <property type="evidence" value="ECO:0007669"/>
    <property type="project" value="TreeGrafter"/>
</dbReference>
<comment type="caution">
    <text evidence="5">The sequence shown here is derived from an EMBL/GenBank/DDBJ whole genome shotgun (WGS) entry which is preliminary data.</text>
</comment>
<dbReference type="PANTHER" id="PTHR46102:SF2">
    <property type="entry name" value="AXIN"/>
    <property type="match status" value="1"/>
</dbReference>
<keyword evidence="6" id="KW-1185">Reference proteome</keyword>
<dbReference type="GO" id="GO:0008013">
    <property type="term" value="F:beta-catenin binding"/>
    <property type="evidence" value="ECO:0007669"/>
    <property type="project" value="TreeGrafter"/>
</dbReference>
<dbReference type="GO" id="GO:0032436">
    <property type="term" value="P:positive regulation of proteasomal ubiquitin-dependent protein catabolic process"/>
    <property type="evidence" value="ECO:0007669"/>
    <property type="project" value="TreeGrafter"/>
</dbReference>
<dbReference type="InterPro" id="IPR044926">
    <property type="entry name" value="RGS_subdomain_2"/>
</dbReference>
<name>A0A9X0CKP1_9CNID</name>
<evidence type="ECO:0000256" key="3">
    <source>
        <dbReference type="SAM" id="MobiDB-lite"/>
    </source>
</evidence>
<dbReference type="GO" id="GO:0005737">
    <property type="term" value="C:cytoplasm"/>
    <property type="evidence" value="ECO:0007669"/>
    <property type="project" value="UniProtKB-SubCell"/>
</dbReference>
<dbReference type="Gene3D" id="1.10.167.10">
    <property type="entry name" value="Regulator of G-protein Signalling 4, domain 2"/>
    <property type="match status" value="1"/>
</dbReference>
<evidence type="ECO:0000256" key="1">
    <source>
        <dbReference type="ARBA" id="ARBA00004496"/>
    </source>
</evidence>
<dbReference type="GO" id="GO:0019901">
    <property type="term" value="F:protein kinase binding"/>
    <property type="evidence" value="ECO:0007669"/>
    <property type="project" value="TreeGrafter"/>
</dbReference>
<sequence length="468" mass="52304">MRATAKAIFQKFIFSGSCDALEISEPTRTKIAQHVNDQALDCGLFEEALSEIMANMKNNHYPRFMNTTLYKECIQSGGESPQGLCERYPNTARFHGGYLPTLPEEKVLGFDEIEDDGDQFEFEQHRKSVKGLSLCGKRSGSDEHNARCLLHIPMNEMLSPYHYPTAPVGSRIESENQSLSSDAMTEDTLSVTTDSAMTDDASSRCSGRRKCSSRSKKSGHHDGLPMMHFIPRTQRIPKDARHPSNPEEFAKILIEKLEKVKLEQELHEREAHNLSAYFEAPGRKSILQQAIDNSKKLPLSTMAMSVVPDAAVPFRETYHNDNPVAGVESCAASTSAQSVALDSFNRHNQPQPQPQQVQRPKQPASEVKETAVELQPSAPAKGGNVWEARPTRKDDDIPFITVNHHRILQWMEEGEQKHSRVLLKSANPTVTILLPQEVARGGRLLVPSGSQRRVHLDIYPINPSPQIL</sequence>
<dbReference type="AlphaFoldDB" id="A0A9X0CKP1"/>
<dbReference type="GO" id="GO:0031625">
    <property type="term" value="F:ubiquitin protein ligase binding"/>
    <property type="evidence" value="ECO:0007669"/>
    <property type="project" value="TreeGrafter"/>
</dbReference>
<proteinExistence type="predicted"/>
<evidence type="ECO:0000259" key="4">
    <source>
        <dbReference type="PROSITE" id="PS50132"/>
    </source>
</evidence>
<accession>A0A9X0CKP1</accession>